<dbReference type="PROSITE" id="PS51257">
    <property type="entry name" value="PROKAR_LIPOPROTEIN"/>
    <property type="match status" value="1"/>
</dbReference>
<evidence type="ECO:0000256" key="1">
    <source>
        <dbReference type="SAM" id="SignalP"/>
    </source>
</evidence>
<keyword evidence="1" id="KW-0732">Signal</keyword>
<dbReference type="Pfam" id="PF13416">
    <property type="entry name" value="SBP_bac_8"/>
    <property type="match status" value="1"/>
</dbReference>
<dbReference type="InterPro" id="IPR050490">
    <property type="entry name" value="Bact_solute-bd_prot1"/>
</dbReference>
<feature type="signal peptide" evidence="1">
    <location>
        <begin position="1"/>
        <end position="20"/>
    </location>
</feature>
<reference evidence="2 3" key="1">
    <citation type="submission" date="2011-04" db="EMBL/GenBank/DDBJ databases">
        <title>The Genome Sequence of Clostridium citroniae WAL-19142.</title>
        <authorList>
            <consortium name="The Broad Institute Genome Sequencing Platform"/>
            <person name="Earl A."/>
            <person name="Ward D."/>
            <person name="Feldgarden M."/>
            <person name="Gevers D."/>
            <person name="Warren Y.A."/>
            <person name="Tyrrell K.L."/>
            <person name="Citron D.M."/>
            <person name="Goldstein E.J."/>
            <person name="Daigneault M."/>
            <person name="Allen-Vercoe E."/>
            <person name="Young S.K."/>
            <person name="Zeng Q."/>
            <person name="Gargeya S."/>
            <person name="Fitzgerald M."/>
            <person name="Haas B."/>
            <person name="Abouelleil A."/>
            <person name="Alvarado L."/>
            <person name="Arachchi H.M."/>
            <person name="Berlin A."/>
            <person name="Brown A."/>
            <person name="Chapman S.B."/>
            <person name="Chen Z."/>
            <person name="Dunbar C."/>
            <person name="Freedman E."/>
            <person name="Gearin G."/>
            <person name="Gellesch M."/>
            <person name="Goldberg J."/>
            <person name="Griggs A."/>
            <person name="Gujja S."/>
            <person name="Heilman E.R."/>
            <person name="Heiman D."/>
            <person name="Howarth C."/>
            <person name="Larson L."/>
            <person name="Lui A."/>
            <person name="MacDonald P.J."/>
            <person name="Mehta T."/>
            <person name="Montmayeur A."/>
            <person name="Murphy C."/>
            <person name="Neiman D."/>
            <person name="Pearson M."/>
            <person name="Priest M."/>
            <person name="Roberts A."/>
            <person name="Saif S."/>
            <person name="Shea T."/>
            <person name="Shenoy N."/>
            <person name="Sisk P."/>
            <person name="Stolte C."/>
            <person name="Sykes S."/>
            <person name="White J."/>
            <person name="Yandava C."/>
            <person name="Wortman J."/>
            <person name="Nusbaum C."/>
            <person name="Birren B."/>
        </authorList>
    </citation>
    <scope>NUCLEOTIDE SEQUENCE [LARGE SCALE GENOMIC DNA]</scope>
    <source>
        <strain evidence="2 3">WAL-19142</strain>
    </source>
</reference>
<dbReference type="PATRIC" id="fig|742734.4.peg.2173"/>
<evidence type="ECO:0008006" key="4">
    <source>
        <dbReference type="Google" id="ProtNLM"/>
    </source>
</evidence>
<proteinExistence type="predicted"/>
<dbReference type="PANTHER" id="PTHR43649:SF12">
    <property type="entry name" value="DIACETYLCHITOBIOSE BINDING PROTEIN DASA"/>
    <property type="match status" value="1"/>
</dbReference>
<feature type="chain" id="PRO_5039068266" description="Sugar ABC transporter substrate-binding protein" evidence="1">
    <location>
        <begin position="21"/>
        <end position="445"/>
    </location>
</feature>
<protein>
    <recommendedName>
        <fullName evidence="4">Sugar ABC transporter substrate-binding protein</fullName>
    </recommendedName>
</protein>
<dbReference type="Proteomes" id="UP000037392">
    <property type="component" value="Unassembled WGS sequence"/>
</dbReference>
<name>A0A0J9C6G9_9FIRM</name>
<dbReference type="InterPro" id="IPR006059">
    <property type="entry name" value="SBP"/>
</dbReference>
<dbReference type="RefSeq" id="WP_048929779.1">
    <property type="nucleotide sequence ID" value="NZ_KQ235877.1"/>
</dbReference>
<dbReference type="SUPFAM" id="SSF53850">
    <property type="entry name" value="Periplasmic binding protein-like II"/>
    <property type="match status" value="1"/>
</dbReference>
<dbReference type="OrthoDB" id="9808332at2"/>
<evidence type="ECO:0000313" key="3">
    <source>
        <dbReference type="Proteomes" id="UP000037392"/>
    </source>
</evidence>
<dbReference type="EMBL" id="ADLK01000019">
    <property type="protein sequence ID" value="KMW20011.1"/>
    <property type="molecule type" value="Genomic_DNA"/>
</dbReference>
<organism evidence="2 3">
    <name type="scientific">[Clostridium] citroniae WAL-19142</name>
    <dbReference type="NCBI Taxonomy" id="742734"/>
    <lineage>
        <taxon>Bacteria</taxon>
        <taxon>Bacillati</taxon>
        <taxon>Bacillota</taxon>
        <taxon>Clostridia</taxon>
        <taxon>Lachnospirales</taxon>
        <taxon>Lachnospiraceae</taxon>
        <taxon>Enterocloster</taxon>
    </lineage>
</organism>
<dbReference type="Gene3D" id="3.40.190.10">
    <property type="entry name" value="Periplasmic binding protein-like II"/>
    <property type="match status" value="1"/>
</dbReference>
<gene>
    <name evidence="2" type="ORF">HMPREF9470_02026</name>
</gene>
<accession>A0A0J9C6G9</accession>
<dbReference type="PANTHER" id="PTHR43649">
    <property type="entry name" value="ARABINOSE-BINDING PROTEIN-RELATED"/>
    <property type="match status" value="1"/>
</dbReference>
<dbReference type="GeneID" id="93162038"/>
<comment type="caution">
    <text evidence="2">The sequence shown here is derived from an EMBL/GenBank/DDBJ whole genome shotgun (WGS) entry which is preliminary data.</text>
</comment>
<dbReference type="AlphaFoldDB" id="A0A0J9C6G9"/>
<evidence type="ECO:0000313" key="2">
    <source>
        <dbReference type="EMBL" id="KMW20011.1"/>
    </source>
</evidence>
<dbReference type="CDD" id="cd13585">
    <property type="entry name" value="PBP2_TMBP_like"/>
    <property type="match status" value="1"/>
</dbReference>
<sequence length="445" mass="50630">MKKMVATMLTLAMGAGMLTGCGGSAVKQETDSMKREENIVITMVESLTSPDRTAIIREIADKYEQEHPNISIEIISPPLENADNKITQMLMSGSGVDIVETRDLTITQYVNNQWIQPLDQWLDQWENKDTLTSAANSAIYKTGDKAYLIPYGFLWRGLYCRADWFKENNLELPKTWQDIHDAGVELTDSSKNRFGFAFRGSTLGHQYADTVIWSYIGTDLLANPDAGYYLKEKEGETIFTLPETKEALEFYKSLYTDCSPKDSIAWGFAEMVQGFVGGTTAMLIQDPEVIASCEADMSEEQWELIQFPVGPSGQAVFPNGFAGWAMTSFTEHPDEVSDFILYLSNPENNTYFAKNYATIPIHSNAPELDSFFKEGRFSIYMDMAEKGEVYRCATQPMMYNAYATYKTNVDTMYQKWLTEEISTDDLLKWLDDFWKDAYQQEGRKY</sequence>